<evidence type="ECO:0000256" key="8">
    <source>
        <dbReference type="ARBA" id="ARBA00023014"/>
    </source>
</evidence>
<dbReference type="PANTHER" id="PTHR30002:SF4">
    <property type="entry name" value="EPOXYQUEUOSINE REDUCTASE"/>
    <property type="match status" value="1"/>
</dbReference>
<dbReference type="SUPFAM" id="SSF46548">
    <property type="entry name" value="alpha-helical ferredoxin"/>
    <property type="match status" value="1"/>
</dbReference>
<dbReference type="GO" id="GO:0051539">
    <property type="term" value="F:4 iron, 4 sulfur cluster binding"/>
    <property type="evidence" value="ECO:0007669"/>
    <property type="project" value="UniProtKB-KW"/>
</dbReference>
<reference evidence="10" key="1">
    <citation type="submission" date="2010-01" db="EMBL/GenBank/DDBJ databases">
        <title>Genome fragments of uncultured bacteria from the North Pacific subtropical Gyre.</title>
        <authorList>
            <person name="Pham V.D."/>
            <person name="Delong E.F."/>
        </authorList>
    </citation>
    <scope>NUCLEOTIDE SEQUENCE</scope>
</reference>
<evidence type="ECO:0000256" key="6">
    <source>
        <dbReference type="ARBA" id="ARBA00023002"/>
    </source>
</evidence>
<dbReference type="PROSITE" id="PS00198">
    <property type="entry name" value="4FE4S_FER_1"/>
    <property type="match status" value="1"/>
</dbReference>
<dbReference type="NCBIfam" id="TIGR00276">
    <property type="entry name" value="tRNA epoxyqueuosine(34) reductase QueG"/>
    <property type="match status" value="1"/>
</dbReference>
<evidence type="ECO:0000256" key="7">
    <source>
        <dbReference type="ARBA" id="ARBA00023004"/>
    </source>
</evidence>
<evidence type="ECO:0000259" key="9">
    <source>
        <dbReference type="PROSITE" id="PS51379"/>
    </source>
</evidence>
<keyword evidence="4" id="KW-0479">Metal-binding</keyword>
<dbReference type="GO" id="GO:0046872">
    <property type="term" value="F:metal ion binding"/>
    <property type="evidence" value="ECO:0007669"/>
    <property type="project" value="UniProtKB-KW"/>
</dbReference>
<dbReference type="EMBL" id="GU568015">
    <property type="protein sequence ID" value="ADI23468.1"/>
    <property type="molecule type" value="Genomic_DNA"/>
</dbReference>
<dbReference type="PROSITE" id="PS51379">
    <property type="entry name" value="4FE4S_FER_2"/>
    <property type="match status" value="1"/>
</dbReference>
<evidence type="ECO:0000256" key="3">
    <source>
        <dbReference type="ARBA" id="ARBA00022694"/>
    </source>
</evidence>
<evidence type="ECO:0000256" key="2">
    <source>
        <dbReference type="ARBA" id="ARBA00022490"/>
    </source>
</evidence>
<evidence type="ECO:0000256" key="1">
    <source>
        <dbReference type="ARBA" id="ARBA00022485"/>
    </source>
</evidence>
<proteinExistence type="predicted"/>
<keyword evidence="1" id="KW-0004">4Fe-4S</keyword>
<dbReference type="GO" id="GO:0052693">
    <property type="term" value="F:epoxyqueuosine reductase activity"/>
    <property type="evidence" value="ECO:0007669"/>
    <property type="project" value="TreeGrafter"/>
</dbReference>
<evidence type="ECO:0000256" key="5">
    <source>
        <dbReference type="ARBA" id="ARBA00022785"/>
    </source>
</evidence>
<dbReference type="InterPro" id="IPR013542">
    <property type="entry name" value="QueG_DUF1730"/>
</dbReference>
<feature type="domain" description="4Fe-4S ferredoxin-type" evidence="9">
    <location>
        <begin position="179"/>
        <end position="209"/>
    </location>
</feature>
<keyword evidence="8" id="KW-0411">Iron-sulfur</keyword>
<name>E7C7P4_9BACT</name>
<evidence type="ECO:0000256" key="4">
    <source>
        <dbReference type="ARBA" id="ARBA00022723"/>
    </source>
</evidence>
<keyword evidence="2" id="KW-0963">Cytoplasm</keyword>
<evidence type="ECO:0000313" key="10">
    <source>
        <dbReference type="EMBL" id="ADI23468.1"/>
    </source>
</evidence>
<dbReference type="InterPro" id="IPR004453">
    <property type="entry name" value="QueG"/>
</dbReference>
<dbReference type="GO" id="GO:0008616">
    <property type="term" value="P:tRNA queuosine(34) biosynthetic process"/>
    <property type="evidence" value="ECO:0007669"/>
    <property type="project" value="UniProtKB-KW"/>
</dbReference>
<keyword evidence="5" id="KW-0671">Queuosine biosynthesis</keyword>
<dbReference type="InterPro" id="IPR017896">
    <property type="entry name" value="4Fe4S_Fe-S-bd"/>
</dbReference>
<dbReference type="Pfam" id="PF08331">
    <property type="entry name" value="QueG_DUF1730"/>
    <property type="match status" value="1"/>
</dbReference>
<organism evidence="10">
    <name type="scientific">uncultured nuHF1 cluster bacterium HF0770_35I22</name>
    <dbReference type="NCBI Taxonomy" id="723586"/>
    <lineage>
        <taxon>Bacteria</taxon>
        <taxon>environmental samples</taxon>
    </lineage>
</organism>
<dbReference type="PANTHER" id="PTHR30002">
    <property type="entry name" value="EPOXYQUEUOSINE REDUCTASE"/>
    <property type="match status" value="1"/>
</dbReference>
<keyword evidence="3" id="KW-0819">tRNA processing</keyword>
<dbReference type="Pfam" id="PF13484">
    <property type="entry name" value="Fer4_16"/>
    <property type="match status" value="1"/>
</dbReference>
<keyword evidence="6" id="KW-0560">Oxidoreductase</keyword>
<dbReference type="InterPro" id="IPR017900">
    <property type="entry name" value="4Fe4S_Fe_S_CS"/>
</dbReference>
<accession>E7C7P4</accession>
<dbReference type="Gene3D" id="3.30.70.20">
    <property type="match status" value="1"/>
</dbReference>
<sequence length="348" mass="39203">MTSCETKKQIKILALEEGFDSVAITSASANPKDFQSLEKFLRLKYHGEMSWLEKNRVKRGNPKKLMPNVNSIITLGKNYSPQVNPLNYKNDPVCGKISCYAQTMKDYHKVIKKALKRICQRIAFEYESEIKLFVDTAPIMEKPLAARAGLGWQGKHTNLVSRSFGSWLFLGEIFTSLKLEPDLPEADHCGSCSACLQACPTGAFPKPYQLDSNKCISYLTIEHSGLIDGKLMELMGNHIYGCDDCLAVCPWNKFSSPTADPNFQPRPELVKPKLKDLVKLTDKEFRSLFSGSAIKRTGRDRFIRNVLIAIGNSRDQSFFTVLRKLKDDPSPLVAKTAEWALLKLKNRS</sequence>
<dbReference type="AlphaFoldDB" id="E7C7P4"/>
<protein>
    <submittedName>
        <fullName evidence="10">Uncharacterized Fe-S protein</fullName>
    </submittedName>
</protein>
<keyword evidence="7" id="KW-0408">Iron</keyword>